<name>A0AAU7AQ36_9ACTN</name>
<reference evidence="3" key="1">
    <citation type="submission" date="2022-12" db="EMBL/GenBank/DDBJ databases">
        <title>Paraconexibacter alkalitolerans sp. nov. and Baekduia alba sp. nov., isolated from soil and emended description of the genera Paraconexibacter (Chun et al., 2020) and Baekduia (An et al., 2020).</title>
        <authorList>
            <person name="Vieira S."/>
            <person name="Huber K.J."/>
            <person name="Geppert A."/>
            <person name="Wolf J."/>
            <person name="Neumann-Schaal M."/>
            <person name="Muesken M."/>
            <person name="Overmann J."/>
        </authorList>
    </citation>
    <scope>NUCLEOTIDE SEQUENCE</scope>
    <source>
        <strain evidence="3">AEG42_29</strain>
    </source>
</reference>
<feature type="transmembrane region" description="Helical" evidence="2">
    <location>
        <begin position="178"/>
        <end position="196"/>
    </location>
</feature>
<feature type="compositionally biased region" description="Acidic residues" evidence="1">
    <location>
        <begin position="286"/>
        <end position="300"/>
    </location>
</feature>
<keyword evidence="2" id="KW-0472">Membrane</keyword>
<dbReference type="KEGG" id="parq:DSM112329_00615"/>
<sequence>MADASLPSVDETLAWESAQKTRAGLLALVAGNLTLFGGIAASIQFQDFPKVSGLDGLRDAAGDKLSPALGEGLRTSQLLFYDDKAVTLLFVAVVLAIGSASMAGVLGYLFRATQARNPNLPRMALYGALLGPILLGVSELALQIGISVKAGEFVDGKDYSTEAAHDALQGGVVLAAQVLRQAGVLLMAFSLVLLSLNAMRVGLLTRFMGILGIIVGALFVIPIGGNLPVVQCFWLIAIGFLIMDRWPGAVGRPPAWTTGKSEPWPTQQELREQKALAGAAARGADPDTDSGSEDSGDGESVDLGKRSSGPQTGTDGLPGTAARRPDGVPHSASKKRKNRKRR</sequence>
<keyword evidence="2" id="KW-1133">Transmembrane helix</keyword>
<feature type="region of interest" description="Disordered" evidence="1">
    <location>
        <begin position="272"/>
        <end position="342"/>
    </location>
</feature>
<feature type="compositionally biased region" description="Basic residues" evidence="1">
    <location>
        <begin position="332"/>
        <end position="342"/>
    </location>
</feature>
<evidence type="ECO:0008006" key="4">
    <source>
        <dbReference type="Google" id="ProtNLM"/>
    </source>
</evidence>
<evidence type="ECO:0000256" key="1">
    <source>
        <dbReference type="SAM" id="MobiDB-lite"/>
    </source>
</evidence>
<feature type="transmembrane region" description="Helical" evidence="2">
    <location>
        <begin position="88"/>
        <end position="111"/>
    </location>
</feature>
<feature type="transmembrane region" description="Helical" evidence="2">
    <location>
        <begin position="123"/>
        <end position="146"/>
    </location>
</feature>
<dbReference type="RefSeq" id="WP_354700346.1">
    <property type="nucleotide sequence ID" value="NZ_CP114014.1"/>
</dbReference>
<accession>A0AAU7AQ36</accession>
<dbReference type="EMBL" id="CP114014">
    <property type="protein sequence ID" value="XAY03794.1"/>
    <property type="molecule type" value="Genomic_DNA"/>
</dbReference>
<feature type="transmembrane region" description="Helical" evidence="2">
    <location>
        <begin position="25"/>
        <end position="45"/>
    </location>
</feature>
<feature type="transmembrane region" description="Helical" evidence="2">
    <location>
        <begin position="203"/>
        <end position="221"/>
    </location>
</feature>
<evidence type="ECO:0000256" key="2">
    <source>
        <dbReference type="SAM" id="Phobius"/>
    </source>
</evidence>
<keyword evidence="2" id="KW-0812">Transmembrane</keyword>
<organism evidence="3">
    <name type="scientific">Paraconexibacter sp. AEG42_29</name>
    <dbReference type="NCBI Taxonomy" id="2997339"/>
    <lineage>
        <taxon>Bacteria</taxon>
        <taxon>Bacillati</taxon>
        <taxon>Actinomycetota</taxon>
        <taxon>Thermoleophilia</taxon>
        <taxon>Solirubrobacterales</taxon>
        <taxon>Paraconexibacteraceae</taxon>
        <taxon>Paraconexibacter</taxon>
    </lineage>
</organism>
<evidence type="ECO:0000313" key="3">
    <source>
        <dbReference type="EMBL" id="XAY03794.1"/>
    </source>
</evidence>
<feature type="transmembrane region" description="Helical" evidence="2">
    <location>
        <begin position="227"/>
        <end position="243"/>
    </location>
</feature>
<gene>
    <name evidence="3" type="ORF">DSM112329_00615</name>
</gene>
<protein>
    <recommendedName>
        <fullName evidence="4">DUF4386 domain-containing protein</fullName>
    </recommendedName>
</protein>
<dbReference type="AlphaFoldDB" id="A0AAU7AQ36"/>
<proteinExistence type="predicted"/>